<evidence type="ECO:0000256" key="2">
    <source>
        <dbReference type="ARBA" id="ARBA00022512"/>
    </source>
</evidence>
<dbReference type="InterPro" id="IPR054508">
    <property type="entry name" value="PIR1-like_C"/>
</dbReference>
<dbReference type="OrthoDB" id="5415592at2759"/>
<feature type="compositionally biased region" description="Low complexity" evidence="7">
    <location>
        <begin position="67"/>
        <end position="112"/>
    </location>
</feature>
<evidence type="ECO:0000313" key="11">
    <source>
        <dbReference type="Proteomes" id="UP000503462"/>
    </source>
</evidence>
<dbReference type="Pfam" id="PF22799">
    <property type="entry name" value="PIR1-like_C"/>
    <property type="match status" value="1"/>
</dbReference>
<dbReference type="Proteomes" id="UP000503462">
    <property type="component" value="Chromosome 3"/>
</dbReference>
<evidence type="ECO:0000256" key="5">
    <source>
        <dbReference type="ARBA" id="ARBA00022737"/>
    </source>
</evidence>
<dbReference type="Pfam" id="PF00399">
    <property type="entry name" value="PIR"/>
    <property type="match status" value="1"/>
</dbReference>
<evidence type="ECO:0000256" key="4">
    <source>
        <dbReference type="ARBA" id="ARBA00022729"/>
    </source>
</evidence>
<feature type="chain" id="PRO_5026069481" description="Cell wall mannoprotein PIR1-like C-terminal domain-containing protein" evidence="8">
    <location>
        <begin position="17"/>
        <end position="364"/>
    </location>
</feature>
<dbReference type="PANTHER" id="PTHR47254">
    <property type="entry name" value="CELL WALL MANNOPROTEIN CIS3-RELATED"/>
    <property type="match status" value="1"/>
</dbReference>
<proteinExistence type="inferred from homology"/>
<dbReference type="GO" id="GO:0005199">
    <property type="term" value="F:structural constituent of cell wall"/>
    <property type="evidence" value="ECO:0007669"/>
    <property type="project" value="InterPro"/>
</dbReference>
<feature type="signal peptide" evidence="8">
    <location>
        <begin position="1"/>
        <end position="16"/>
    </location>
</feature>
<dbReference type="PROSITE" id="PS50256">
    <property type="entry name" value="PIR_REPEAT_2"/>
    <property type="match status" value="1"/>
</dbReference>
<feature type="region of interest" description="Disordered" evidence="7">
    <location>
        <begin position="54"/>
        <end position="127"/>
    </location>
</feature>
<feature type="region of interest" description="Disordered" evidence="7">
    <location>
        <begin position="216"/>
        <end position="236"/>
    </location>
</feature>
<keyword evidence="4 8" id="KW-0732">Signal</keyword>
<dbReference type="GO" id="GO:0009277">
    <property type="term" value="C:fungal-type cell wall"/>
    <property type="evidence" value="ECO:0007669"/>
    <property type="project" value="TreeGrafter"/>
</dbReference>
<reference evidence="10 11" key="1">
    <citation type="journal article" date="2016" name="Sci. Rep.">
        <title>Peltaster fructicola genome reveals evolution from an invasive phytopathogen to an ectophytic parasite.</title>
        <authorList>
            <person name="Xu C."/>
            <person name="Chen H."/>
            <person name="Gleason M.L."/>
            <person name="Xu J.R."/>
            <person name="Liu H."/>
            <person name="Zhang R."/>
            <person name="Sun G."/>
        </authorList>
    </citation>
    <scope>NUCLEOTIDE SEQUENCE [LARGE SCALE GENOMIC DNA]</scope>
    <source>
        <strain evidence="10 11">LNHT1506</strain>
    </source>
</reference>
<name>A0A6H0XWY6_9PEZI</name>
<comment type="subcellular location">
    <subcellularLocation>
        <location evidence="1">Secreted</location>
        <location evidence="1">Cell wall</location>
    </subcellularLocation>
</comment>
<evidence type="ECO:0000256" key="6">
    <source>
        <dbReference type="ARBA" id="ARBA00038219"/>
    </source>
</evidence>
<accession>A0A6H0XWY6</accession>
<sequence>MKYSYCFLAALPAVLASPVPDANKAQAPAGCKSTYSGTFGIVARQALSQIPDGQIQAPWGTSHPVWTTTPAQPTTPATTTSQKPASSNSQQPSSSLSMKPPVSQINDGQIQNPIPPPPGTKEVTKPTTLTSVFTTTHKTTTTDKTTVTKPCSTATITKTGPTATVKTTHTVETTHTVTKPGSTASLKSITTVTMPKPCTTSKSSTSSITPCTTKTSDMSKPCTTSKPSTSSTTPCTTKTSGTVVSQLFDGQVQVPSGKPQSWNNIGACAGDNALSLTLKDGILKDARGWTGYIAANRQLQFDNPPQAGALSTSGFSVCGNGSLALGGSTVFYECLSGNFYNIYDQWIAPQCHPVSLNVAQLVKC</sequence>
<dbReference type="GO" id="GO:0031505">
    <property type="term" value="P:fungal-type cell wall organization"/>
    <property type="evidence" value="ECO:0007669"/>
    <property type="project" value="UniProtKB-ARBA"/>
</dbReference>
<keyword evidence="2" id="KW-0134">Cell wall</keyword>
<protein>
    <recommendedName>
        <fullName evidence="9">Cell wall mannoprotein PIR1-like C-terminal domain-containing protein</fullName>
    </recommendedName>
</protein>
<keyword evidence="5" id="KW-0677">Repeat</keyword>
<keyword evidence="3" id="KW-0964">Secreted</keyword>
<comment type="similarity">
    <text evidence="6">Belongs to the PIR protein family.</text>
</comment>
<evidence type="ECO:0000256" key="3">
    <source>
        <dbReference type="ARBA" id="ARBA00022525"/>
    </source>
</evidence>
<dbReference type="EMBL" id="CP051141">
    <property type="protein sequence ID" value="QIW99195.1"/>
    <property type="molecule type" value="Genomic_DNA"/>
</dbReference>
<keyword evidence="11" id="KW-1185">Reference proteome</keyword>
<evidence type="ECO:0000256" key="8">
    <source>
        <dbReference type="SAM" id="SignalP"/>
    </source>
</evidence>
<evidence type="ECO:0000313" key="10">
    <source>
        <dbReference type="EMBL" id="QIW99195.1"/>
    </source>
</evidence>
<dbReference type="InterPro" id="IPR000420">
    <property type="entry name" value="Yeast_PIR_rpt"/>
</dbReference>
<organism evidence="10 11">
    <name type="scientific">Peltaster fructicola</name>
    <dbReference type="NCBI Taxonomy" id="286661"/>
    <lineage>
        <taxon>Eukaryota</taxon>
        <taxon>Fungi</taxon>
        <taxon>Dikarya</taxon>
        <taxon>Ascomycota</taxon>
        <taxon>Pezizomycotina</taxon>
        <taxon>Dothideomycetes</taxon>
        <taxon>Dothideomycetes incertae sedis</taxon>
        <taxon>Peltaster</taxon>
    </lineage>
</organism>
<evidence type="ECO:0000259" key="9">
    <source>
        <dbReference type="Pfam" id="PF22799"/>
    </source>
</evidence>
<gene>
    <name evidence="10" type="ORF">AMS68_004713</name>
</gene>
<evidence type="ECO:0000256" key="1">
    <source>
        <dbReference type="ARBA" id="ARBA00004191"/>
    </source>
</evidence>
<evidence type="ECO:0000256" key="7">
    <source>
        <dbReference type="SAM" id="MobiDB-lite"/>
    </source>
</evidence>
<dbReference type="AlphaFoldDB" id="A0A6H0XWY6"/>
<dbReference type="PANTHER" id="PTHR47254:SF1">
    <property type="entry name" value="CELL WALL MANNOPROTEIN CIS3-RELATED"/>
    <property type="match status" value="1"/>
</dbReference>
<dbReference type="InterPro" id="IPR051153">
    <property type="entry name" value="Yeast_CWMannoprotein_PIR"/>
</dbReference>
<feature type="domain" description="Cell wall mannoprotein PIR1-like C-terminal" evidence="9">
    <location>
        <begin position="281"/>
        <end position="354"/>
    </location>
</feature>